<dbReference type="RefSeq" id="WP_199813866.1">
    <property type="nucleotide sequence ID" value="NZ_CP108135.1"/>
</dbReference>
<keyword evidence="2" id="KW-1185">Reference proteome</keyword>
<accession>A0ABZ1JV15</accession>
<evidence type="ECO:0000313" key="2">
    <source>
        <dbReference type="Proteomes" id="UP001622496"/>
    </source>
</evidence>
<gene>
    <name evidence="1" type="ORF">OG560_00435</name>
</gene>
<protein>
    <submittedName>
        <fullName evidence="1">Uncharacterized protein</fullName>
    </submittedName>
</protein>
<evidence type="ECO:0000313" key="1">
    <source>
        <dbReference type="EMBL" id="WTP63972.1"/>
    </source>
</evidence>
<name>A0ABZ1JV15_9ACTN</name>
<dbReference type="EMBL" id="CP108135">
    <property type="protein sequence ID" value="WTP63972.1"/>
    <property type="molecule type" value="Genomic_DNA"/>
</dbReference>
<organism evidence="1 2">
    <name type="scientific">[Kitasatospora] papulosa</name>
    <dbReference type="NCBI Taxonomy" id="1464011"/>
    <lineage>
        <taxon>Bacteria</taxon>
        <taxon>Bacillati</taxon>
        <taxon>Actinomycetota</taxon>
        <taxon>Actinomycetes</taxon>
        <taxon>Kitasatosporales</taxon>
        <taxon>Streptomycetaceae</taxon>
        <taxon>Streptomyces</taxon>
    </lineage>
</organism>
<sequence>MVEHAAGGYDLASIAVRTHRVDAVLKSLTGFEGDVLFLVAGWSAHGRWKKPRKQRVLLGFLPGGGADGGRGVRARAV</sequence>
<proteinExistence type="predicted"/>
<dbReference type="Proteomes" id="UP001622496">
    <property type="component" value="Chromosome"/>
</dbReference>
<reference evidence="1 2" key="1">
    <citation type="submission" date="2022-10" db="EMBL/GenBank/DDBJ databases">
        <title>The complete genomes of actinobacterial strains from the NBC collection.</title>
        <authorList>
            <person name="Joergensen T.S."/>
            <person name="Alvarez Arevalo M."/>
            <person name="Sterndorff E.B."/>
            <person name="Faurdal D."/>
            <person name="Vuksanovic O."/>
            <person name="Mourched A.-S."/>
            <person name="Charusanti P."/>
            <person name="Shaw S."/>
            <person name="Blin K."/>
            <person name="Weber T."/>
        </authorList>
    </citation>
    <scope>NUCLEOTIDE SEQUENCE [LARGE SCALE GENOMIC DNA]</scope>
    <source>
        <strain evidence="1 2">NBC_00185</strain>
    </source>
</reference>